<keyword evidence="5" id="KW-0663">Pyridoxal phosphate</keyword>
<dbReference type="GO" id="GO:0004021">
    <property type="term" value="F:L-alanine:2-oxoglutarate aminotransferase activity"/>
    <property type="evidence" value="ECO:0007669"/>
    <property type="project" value="UniProtKB-EC"/>
</dbReference>
<comment type="cofactor">
    <cofactor evidence="1">
        <name>pyridoxal 5'-phosphate</name>
        <dbReference type="ChEBI" id="CHEBI:597326"/>
    </cofactor>
</comment>
<dbReference type="InterPro" id="IPR015422">
    <property type="entry name" value="PyrdxlP-dep_Trfase_small"/>
</dbReference>
<dbReference type="PANTHER" id="PTHR43488">
    <property type="entry name" value="GLUTAMATE-PYRUVATE AMINOTRANSFERASE ALAA"/>
    <property type="match status" value="1"/>
</dbReference>
<evidence type="ECO:0000256" key="5">
    <source>
        <dbReference type="ARBA" id="ARBA00022898"/>
    </source>
</evidence>
<dbReference type="NCBIfam" id="NF005334">
    <property type="entry name" value="PRK06855.1"/>
    <property type="match status" value="1"/>
</dbReference>
<evidence type="ECO:0000256" key="2">
    <source>
        <dbReference type="ARBA" id="ARBA00007441"/>
    </source>
</evidence>
<keyword evidence="4 8" id="KW-0808">Transferase</keyword>
<dbReference type="SUPFAM" id="SSF53383">
    <property type="entry name" value="PLP-dependent transferases"/>
    <property type="match status" value="1"/>
</dbReference>
<comment type="similarity">
    <text evidence="2">Belongs to the class-I pyridoxal-phosphate-dependent aminotransferase family.</text>
</comment>
<keyword evidence="9" id="KW-1185">Reference proteome</keyword>
<reference evidence="9" key="1">
    <citation type="submission" date="2016-10" db="EMBL/GenBank/DDBJ databases">
        <authorList>
            <person name="Varghese N."/>
            <person name="Submissions S."/>
        </authorList>
    </citation>
    <scope>NUCLEOTIDE SEQUENCE [LARGE SCALE GENOMIC DNA]</scope>
    <source>
        <strain evidence="9">DSM 3384</strain>
    </source>
</reference>
<dbReference type="Gene3D" id="3.40.640.10">
    <property type="entry name" value="Type I PLP-dependent aspartate aminotransferase-like (Major domain)"/>
    <property type="match status" value="1"/>
</dbReference>
<dbReference type="EC" id="2.6.1.2" evidence="6"/>
<feature type="domain" description="Aminotransferase class I/classII large" evidence="7">
    <location>
        <begin position="48"/>
        <end position="409"/>
    </location>
</feature>
<dbReference type="EMBL" id="FNLL01000004">
    <property type="protein sequence ID" value="SDU09080.1"/>
    <property type="molecule type" value="Genomic_DNA"/>
</dbReference>
<evidence type="ECO:0000256" key="3">
    <source>
        <dbReference type="ARBA" id="ARBA00022576"/>
    </source>
</evidence>
<dbReference type="Proteomes" id="UP000199608">
    <property type="component" value="Unassembled WGS sequence"/>
</dbReference>
<name>A0A1H2FP18_9BACT</name>
<evidence type="ECO:0000259" key="7">
    <source>
        <dbReference type="Pfam" id="PF00155"/>
    </source>
</evidence>
<dbReference type="InterPro" id="IPR015424">
    <property type="entry name" value="PyrdxlP-dep_Trfase"/>
</dbReference>
<gene>
    <name evidence="8" type="ORF">SAMN04487931_104263</name>
</gene>
<dbReference type="InterPro" id="IPR004839">
    <property type="entry name" value="Aminotransferase_I/II_large"/>
</dbReference>
<keyword evidence="3 8" id="KW-0032">Aminotransferase</keyword>
<evidence type="ECO:0000313" key="9">
    <source>
        <dbReference type="Proteomes" id="UP000199608"/>
    </source>
</evidence>
<evidence type="ECO:0000256" key="1">
    <source>
        <dbReference type="ARBA" id="ARBA00001933"/>
    </source>
</evidence>
<dbReference type="InterPro" id="IPR051926">
    <property type="entry name" value="Ala_Aminotransferase"/>
</dbReference>
<proteinExistence type="inferred from homology"/>
<dbReference type="AlphaFoldDB" id="A0A1H2FP18"/>
<evidence type="ECO:0000313" key="8">
    <source>
        <dbReference type="EMBL" id="SDU09080.1"/>
    </source>
</evidence>
<dbReference type="RefSeq" id="WP_092232722.1">
    <property type="nucleotide sequence ID" value="NZ_FNLL01000004.1"/>
</dbReference>
<evidence type="ECO:0000256" key="6">
    <source>
        <dbReference type="ARBA" id="ARBA00026106"/>
    </source>
</evidence>
<dbReference type="Gene3D" id="3.90.1150.10">
    <property type="entry name" value="Aspartate Aminotransferase, domain 1"/>
    <property type="match status" value="1"/>
</dbReference>
<dbReference type="PANTHER" id="PTHR43488:SF2">
    <property type="entry name" value="GLUTAMATE-PYRUVATE AMINOTRANSFERASE ALAA"/>
    <property type="match status" value="1"/>
</dbReference>
<accession>A0A1H2FP18</accession>
<protein>
    <recommendedName>
        <fullName evidence="6">alanine transaminase</fullName>
        <ecNumber evidence="6">2.6.1.2</ecNumber>
    </recommendedName>
</protein>
<dbReference type="GO" id="GO:0030170">
    <property type="term" value="F:pyridoxal phosphate binding"/>
    <property type="evidence" value="ECO:0007669"/>
    <property type="project" value="InterPro"/>
</dbReference>
<dbReference type="InterPro" id="IPR015421">
    <property type="entry name" value="PyrdxlP-dep_Trfase_major"/>
</dbReference>
<dbReference type="Pfam" id="PF00155">
    <property type="entry name" value="Aminotran_1_2"/>
    <property type="match status" value="1"/>
</dbReference>
<evidence type="ECO:0000256" key="4">
    <source>
        <dbReference type="ARBA" id="ARBA00022679"/>
    </source>
</evidence>
<dbReference type="CDD" id="cd00609">
    <property type="entry name" value="AAT_like"/>
    <property type="match status" value="1"/>
</dbReference>
<organism evidence="8 9">
    <name type="scientific">Desulfobacula phenolica</name>
    <dbReference type="NCBI Taxonomy" id="90732"/>
    <lineage>
        <taxon>Bacteria</taxon>
        <taxon>Pseudomonadati</taxon>
        <taxon>Thermodesulfobacteriota</taxon>
        <taxon>Desulfobacteria</taxon>
        <taxon>Desulfobacterales</taxon>
        <taxon>Desulfobacteraceae</taxon>
        <taxon>Desulfobacula</taxon>
    </lineage>
</organism>
<sequence length="436" mass="49080">MRTRIVHIGAQELTYEIRNIIRVADKLKEMGVEVYLENIGDPVAKGEKVPIWMKQIVSKLVMEDECYGYCPSQGLLETRQFLVDMNNSNGHCRITPDDIIFFNGLGDAITKVYGFLRRTARVITPSPTYTTHSSSEAAHAGLPPVCYPLDPNNNWFPDIDELRRRVKYNPAVAGILLINPDNPTGTVFPESILKAIVAIAEEFNLFIIADEIYQNLIYNGKKSKPLAAVIGDVPAISMKGISKELPWPGSRCGWIEVYNARNKPEFSTYIQTIVGAKMVEVCSTTLPQKAFPHIVQHPKFQAHLGERRLRYERFSGIAYKRLKKIPGILVNRTDGAFYMSIVFKDGKVNGRQSLPISNPSVRSLIENLIDDPKINPDKRFVYYLLGATGICLVPLSSFNTDLQGFRMTLLEPDEKRFCDMIDTLGKGIEDYINSAE</sequence>